<dbReference type="GeneID" id="63832244"/>
<evidence type="ECO:0000313" key="1">
    <source>
        <dbReference type="EMBL" id="KAF3769298.1"/>
    </source>
</evidence>
<dbReference type="AlphaFoldDB" id="A0A9P4YA46"/>
<reference evidence="1" key="1">
    <citation type="journal article" date="2020" name="Phytopathology">
        <title>Genome sequence of the chestnut blight fungus Cryphonectria parasitica EP155: A fundamental resource for an archetypical invasive plant pathogen.</title>
        <authorList>
            <person name="Crouch J.A."/>
            <person name="Dawe A."/>
            <person name="Aerts A."/>
            <person name="Barry K."/>
            <person name="Churchill A.C.L."/>
            <person name="Grimwood J."/>
            <person name="Hillman B."/>
            <person name="Milgroom M.G."/>
            <person name="Pangilinan J."/>
            <person name="Smith M."/>
            <person name="Salamov A."/>
            <person name="Schmutz J."/>
            <person name="Yadav J."/>
            <person name="Grigoriev I.V."/>
            <person name="Nuss D."/>
        </authorList>
    </citation>
    <scope>NUCLEOTIDE SEQUENCE</scope>
    <source>
        <strain evidence="1">EP155</strain>
    </source>
</reference>
<gene>
    <name evidence="1" type="ORF">M406DRAFT_104730</name>
</gene>
<dbReference type="EMBL" id="MU032345">
    <property type="protein sequence ID" value="KAF3769298.1"/>
    <property type="molecule type" value="Genomic_DNA"/>
</dbReference>
<protein>
    <submittedName>
        <fullName evidence="1">Uncharacterized protein</fullName>
    </submittedName>
</protein>
<dbReference type="RefSeq" id="XP_040780259.1">
    <property type="nucleotide sequence ID" value="XM_040915115.1"/>
</dbReference>
<organism evidence="1 2">
    <name type="scientific">Cryphonectria parasitica (strain ATCC 38755 / EP155)</name>
    <dbReference type="NCBI Taxonomy" id="660469"/>
    <lineage>
        <taxon>Eukaryota</taxon>
        <taxon>Fungi</taxon>
        <taxon>Dikarya</taxon>
        <taxon>Ascomycota</taxon>
        <taxon>Pezizomycotina</taxon>
        <taxon>Sordariomycetes</taxon>
        <taxon>Sordariomycetidae</taxon>
        <taxon>Diaporthales</taxon>
        <taxon>Cryphonectriaceae</taxon>
        <taxon>Cryphonectria-Endothia species complex</taxon>
        <taxon>Cryphonectria</taxon>
    </lineage>
</organism>
<name>A0A9P4YA46_CRYP1</name>
<proteinExistence type="predicted"/>
<comment type="caution">
    <text evidence="1">The sequence shown here is derived from an EMBL/GenBank/DDBJ whole genome shotgun (WGS) entry which is preliminary data.</text>
</comment>
<sequence length="68" mass="7388">MGGDVSMTAGTVPRLAQHVQATMTSTSTRTSKQEQQQQDVPCRLLLPDLTQEASQSGLVFPFEGYDNC</sequence>
<accession>A0A9P4YA46</accession>
<dbReference type="Proteomes" id="UP000803844">
    <property type="component" value="Unassembled WGS sequence"/>
</dbReference>
<evidence type="ECO:0000313" key="2">
    <source>
        <dbReference type="Proteomes" id="UP000803844"/>
    </source>
</evidence>
<keyword evidence="2" id="KW-1185">Reference proteome</keyword>